<dbReference type="FunFam" id="2.10.25.10:FF:000017">
    <property type="entry name" value="latent-transforming growth factor beta-binding protein 4 isoform X1"/>
    <property type="match status" value="1"/>
</dbReference>
<reference evidence="9" key="1">
    <citation type="journal article" date="2013" name="Nat. Genet.">
        <title>The duck genome and transcriptome provide insight into an avian influenza virus reservoir species.</title>
        <authorList>
            <person name="Huang Y."/>
            <person name="Li Y."/>
            <person name="Burt D.W."/>
            <person name="Chen H."/>
            <person name="Zhang Y."/>
            <person name="Qian W."/>
            <person name="Kim H."/>
            <person name="Gan S."/>
            <person name="Zhao Y."/>
            <person name="Li J."/>
            <person name="Yi K."/>
            <person name="Feng H."/>
            <person name="Zhu P."/>
            <person name="Li B."/>
            <person name="Liu Q."/>
            <person name="Fairley S."/>
            <person name="Magor K.E."/>
            <person name="Du Z."/>
            <person name="Hu X."/>
            <person name="Goodman L."/>
            <person name="Tafer H."/>
            <person name="Vignal A."/>
            <person name="Lee T."/>
            <person name="Kim K.W."/>
            <person name="Sheng Z."/>
            <person name="An Y."/>
            <person name="Searle S."/>
            <person name="Herrero J."/>
            <person name="Groenen M.A."/>
            <person name="Crooijmans R.P."/>
            <person name="Faraut T."/>
            <person name="Cai Q."/>
            <person name="Webster R.G."/>
            <person name="Aldridge J.R."/>
            <person name="Warren W.C."/>
            <person name="Bartschat S."/>
            <person name="Kehr S."/>
            <person name="Marz M."/>
            <person name="Stadler P.F."/>
            <person name="Smith J."/>
            <person name="Kraus R.H."/>
            <person name="Zhao Y."/>
            <person name="Ren L."/>
            <person name="Fei J."/>
            <person name="Morisson M."/>
            <person name="Kaiser P."/>
            <person name="Griffin D.K."/>
            <person name="Rao M."/>
            <person name="Pitel F."/>
            <person name="Wang J."/>
            <person name="Li N."/>
        </authorList>
    </citation>
    <scope>NUCLEOTIDE SEQUENCE [LARGE SCALE GENOMIC DNA]</scope>
</reference>
<proteinExistence type="predicted"/>
<keyword evidence="9" id="KW-1185">Reference proteome</keyword>
<organism evidence="8 9">
    <name type="scientific">Anas platyrhynchos</name>
    <name type="common">Mallard</name>
    <name type="synonym">Anas boschas</name>
    <dbReference type="NCBI Taxonomy" id="8839"/>
    <lineage>
        <taxon>Eukaryota</taxon>
        <taxon>Metazoa</taxon>
        <taxon>Chordata</taxon>
        <taxon>Craniata</taxon>
        <taxon>Vertebrata</taxon>
        <taxon>Euteleostomi</taxon>
        <taxon>Archelosauria</taxon>
        <taxon>Archosauria</taxon>
        <taxon>Dinosauria</taxon>
        <taxon>Saurischia</taxon>
        <taxon>Theropoda</taxon>
        <taxon>Coelurosauria</taxon>
        <taxon>Aves</taxon>
        <taxon>Neognathae</taxon>
        <taxon>Galloanserae</taxon>
        <taxon>Anseriformes</taxon>
        <taxon>Anatidae</taxon>
        <taxon>Anatinae</taxon>
        <taxon>Anas</taxon>
    </lineage>
</organism>
<dbReference type="PROSITE" id="PS50026">
    <property type="entry name" value="EGF_3"/>
    <property type="match status" value="1"/>
</dbReference>
<dbReference type="SMART" id="SM00179">
    <property type="entry name" value="EGF_CA"/>
    <property type="match status" value="1"/>
</dbReference>
<comment type="caution">
    <text evidence="6">Lacks conserved residue(s) required for the propagation of feature annotation.</text>
</comment>
<protein>
    <submittedName>
        <fullName evidence="8">Nidogen-2</fullName>
    </submittedName>
</protein>
<keyword evidence="5" id="KW-0325">Glycoprotein</keyword>
<dbReference type="Proteomes" id="UP000296049">
    <property type="component" value="Unassembled WGS sequence"/>
</dbReference>
<dbReference type="InterPro" id="IPR000742">
    <property type="entry name" value="EGF"/>
</dbReference>
<name>R0JCA5_ANAPL</name>
<accession>R0JCA5</accession>
<dbReference type="EMBL" id="KB744673">
    <property type="protein sequence ID" value="EOA94616.1"/>
    <property type="molecule type" value="Genomic_DNA"/>
</dbReference>
<evidence type="ECO:0000256" key="2">
    <source>
        <dbReference type="ARBA" id="ARBA00022729"/>
    </source>
</evidence>
<evidence type="ECO:0000256" key="3">
    <source>
        <dbReference type="ARBA" id="ARBA00022737"/>
    </source>
</evidence>
<gene>
    <name evidence="8" type="ORF">Anapl_14894</name>
</gene>
<evidence type="ECO:0000256" key="4">
    <source>
        <dbReference type="ARBA" id="ARBA00023157"/>
    </source>
</evidence>
<evidence type="ECO:0000256" key="1">
    <source>
        <dbReference type="ARBA" id="ARBA00022536"/>
    </source>
</evidence>
<evidence type="ECO:0000313" key="9">
    <source>
        <dbReference type="Proteomes" id="UP000296049"/>
    </source>
</evidence>
<keyword evidence="3" id="KW-0677">Repeat</keyword>
<keyword evidence="4" id="KW-1015">Disulfide bond</keyword>
<evidence type="ECO:0000256" key="5">
    <source>
        <dbReference type="ARBA" id="ARBA00023180"/>
    </source>
</evidence>
<feature type="domain" description="EGF-like" evidence="7">
    <location>
        <begin position="75"/>
        <end position="117"/>
    </location>
</feature>
<dbReference type="InterPro" id="IPR018097">
    <property type="entry name" value="EGF_Ca-bd_CS"/>
</dbReference>
<evidence type="ECO:0000259" key="7">
    <source>
        <dbReference type="PROSITE" id="PS50026"/>
    </source>
</evidence>
<dbReference type="Pfam" id="PF07645">
    <property type="entry name" value="EGF_CA"/>
    <property type="match status" value="1"/>
</dbReference>
<dbReference type="Gene3D" id="2.10.25.10">
    <property type="entry name" value="Laminin"/>
    <property type="match status" value="1"/>
</dbReference>
<dbReference type="PROSITE" id="PS00010">
    <property type="entry name" value="ASX_HYDROXYL"/>
    <property type="match status" value="1"/>
</dbReference>
<keyword evidence="2" id="KW-0732">Signal</keyword>
<dbReference type="InterPro" id="IPR049883">
    <property type="entry name" value="NOTCH1_EGF-like"/>
</dbReference>
<keyword evidence="1 6" id="KW-0245">EGF-like domain</keyword>
<dbReference type="SUPFAM" id="SSF57196">
    <property type="entry name" value="EGF/Laminin"/>
    <property type="match status" value="1"/>
</dbReference>
<dbReference type="CDD" id="cd00054">
    <property type="entry name" value="EGF_CA"/>
    <property type="match status" value="1"/>
</dbReference>
<dbReference type="AlphaFoldDB" id="R0JCA5"/>
<evidence type="ECO:0000256" key="6">
    <source>
        <dbReference type="PROSITE-ProRule" id="PRU00076"/>
    </source>
</evidence>
<dbReference type="GO" id="GO:0005509">
    <property type="term" value="F:calcium ion binding"/>
    <property type="evidence" value="ECO:0007669"/>
    <property type="project" value="InterPro"/>
</dbReference>
<dbReference type="PROSITE" id="PS01186">
    <property type="entry name" value="EGF_2"/>
    <property type="match status" value="1"/>
</dbReference>
<dbReference type="PROSITE" id="PS01187">
    <property type="entry name" value="EGF_CA"/>
    <property type="match status" value="1"/>
</dbReference>
<dbReference type="InterPro" id="IPR000152">
    <property type="entry name" value="EGF-type_Asp/Asn_hydroxyl_site"/>
</dbReference>
<evidence type="ECO:0000313" key="8">
    <source>
        <dbReference type="EMBL" id="EOA94616.1"/>
    </source>
</evidence>
<dbReference type="InterPro" id="IPR001881">
    <property type="entry name" value="EGF-like_Ca-bd_dom"/>
</dbReference>
<sequence>MVEHVQVGGERAGGKLYAKYMIPDGQEGKSTRNSGGIRAVPVFYGLPGEDVSVDRLELYHTTRYRCASVLSKLTDEDECAEGGSRCGPHAACHNLPGSFQCACHQGYEAARHGHHCQGTSSSQSHKPGKSTVVLELHFKDVQLVSAFTLQSPRGTLLLLCVMVNTEQQHKQAAWQRLVLEQRDLPLGMQQETDSGAGLEHTDEERYCTELSLFLFCARSESIQLIKTGAVWTVTMKMFTPFPLSFSNEVSLLRESFSPPASVVMQSDTHVFHRGSHLPDLHHMCSRGTEGSAEQRAQPEPSHALLSGKGLGNWAALEGKKINNNKRLPELSSPLQHSQLNAVSSLPLGMEASGIRSCFRPRTTVHQGRGSTFPYSATSSGRQTLTTHTLVAWFAQLQQAMRFSKAYSWLPKASSD</sequence>